<dbReference type="InParanoid" id="D2V1K5"/>
<dbReference type="AlphaFoldDB" id="D2V1K5"/>
<dbReference type="Proteomes" id="UP000006671">
    <property type="component" value="Unassembled WGS sequence"/>
</dbReference>
<feature type="region of interest" description="Disordered" evidence="1">
    <location>
        <begin position="1"/>
        <end position="29"/>
    </location>
</feature>
<dbReference type="OrthoDB" id="9895617at2759"/>
<dbReference type="EMBL" id="GG738848">
    <property type="protein sequence ID" value="EFC49326.1"/>
    <property type="molecule type" value="Genomic_DNA"/>
</dbReference>
<gene>
    <name evidence="2" type="ORF">NAEGRDRAFT_78149</name>
</gene>
<reference evidence="2 3" key="1">
    <citation type="journal article" date="2010" name="Cell">
        <title>The genome of Naegleria gruberi illuminates early eukaryotic versatility.</title>
        <authorList>
            <person name="Fritz-Laylin L.K."/>
            <person name="Prochnik S.E."/>
            <person name="Ginger M.L."/>
            <person name="Dacks J.B."/>
            <person name="Carpenter M.L."/>
            <person name="Field M.C."/>
            <person name="Kuo A."/>
            <person name="Paredez A."/>
            <person name="Chapman J."/>
            <person name="Pham J."/>
            <person name="Shu S."/>
            <person name="Neupane R."/>
            <person name="Cipriano M."/>
            <person name="Mancuso J."/>
            <person name="Tu H."/>
            <person name="Salamov A."/>
            <person name="Lindquist E."/>
            <person name="Shapiro H."/>
            <person name="Lucas S."/>
            <person name="Grigoriev I.V."/>
            <person name="Cande W.Z."/>
            <person name="Fulton C."/>
            <person name="Rokhsar D.S."/>
            <person name="Dawson S.C."/>
        </authorList>
    </citation>
    <scope>NUCLEOTIDE SEQUENCE [LARGE SCALE GENOMIC DNA]</scope>
    <source>
        <strain evidence="2 3">NEG-M</strain>
    </source>
</reference>
<evidence type="ECO:0000256" key="1">
    <source>
        <dbReference type="SAM" id="MobiDB-lite"/>
    </source>
</evidence>
<organism evidence="3">
    <name type="scientific">Naegleria gruberi</name>
    <name type="common">Amoeba</name>
    <dbReference type="NCBI Taxonomy" id="5762"/>
    <lineage>
        <taxon>Eukaryota</taxon>
        <taxon>Discoba</taxon>
        <taxon>Heterolobosea</taxon>
        <taxon>Tetramitia</taxon>
        <taxon>Eutetramitia</taxon>
        <taxon>Vahlkampfiidae</taxon>
        <taxon>Naegleria</taxon>
    </lineage>
</organism>
<proteinExistence type="predicted"/>
<dbReference type="VEuPathDB" id="AmoebaDB:NAEGRDRAFT_78149"/>
<feature type="compositionally biased region" description="Polar residues" evidence="1">
    <location>
        <begin position="628"/>
        <end position="643"/>
    </location>
</feature>
<evidence type="ECO:0000313" key="2">
    <source>
        <dbReference type="EMBL" id="EFC49326.1"/>
    </source>
</evidence>
<dbReference type="GeneID" id="8855180"/>
<keyword evidence="3" id="KW-1185">Reference proteome</keyword>
<dbReference type="RefSeq" id="XP_002682070.1">
    <property type="nucleotide sequence ID" value="XM_002682024.1"/>
</dbReference>
<dbReference type="InterPro" id="IPR035992">
    <property type="entry name" value="Ricin_B-like_lectins"/>
</dbReference>
<accession>D2V1K5</accession>
<sequence>MVYTTSSRGSISIVTPSQRKSFSSSQPPSLVNAQSLTNLQNSLSSSFNTSSNVVTQTGVTSVGDNKNGKSCAFVNVIFPKPFSKQPIVHGQVLIDQHTMTSSSQGVVKEVSNTYAVTILSTTTTGFCCAVRRVSKKKEKPWISNIRLQWFATLPSFCSGRTVVGVPNPIHTPNVNIPSGMHGSSSSDTIMMLANGNNNSMIMNPSISSQAANSNNLVYLMSVTINLPPIPTSWNHGYNGSTATHPSKQHAVYTSTGDLYSSSFDSKSLMNSQVTVPESPTVSTNLMYSSNTPTLIPSHPPVVIVTPHSSDGNSDDTFIATVREVYPNRFVAVVRRISFDSVSKPWTQPIKLNWTVFYNSPQIPNPFGKDCIIKAGILPVGQNITNDDYVDREIRFLQNDIPNIPGNDFVMPRMVICTPRCDPQLPSNDIHSVTIKTISPYGFSVNLRHADSRTWHQNLYICYLAFYKVKRPKTKKNESDVVSQPSIAKKNKTNGPTVVPYNTQIFIKNCTNGFVLEANLNDNSVVITSEKSFLLSQSQRFIFRESGFIELSQNCDYVLECITLEEGSDIVVSEKRDSDNATQKWLVFQPVNPLSTESVCIANVGNLNLVLDCENGRGSSPYLSTLNMSVGSSSSQQADETTPTLAGENSHDHTLTIKDKSKTQQWKFTMVQENL</sequence>
<protein>
    <submittedName>
        <fullName evidence="2">Uncharacterized protein</fullName>
    </submittedName>
</protein>
<dbReference type="SUPFAM" id="SSF50370">
    <property type="entry name" value="Ricin B-like lectins"/>
    <property type="match status" value="1"/>
</dbReference>
<dbReference type="KEGG" id="ngr:NAEGRDRAFT_78149"/>
<feature type="region of interest" description="Disordered" evidence="1">
    <location>
        <begin position="628"/>
        <end position="650"/>
    </location>
</feature>
<evidence type="ECO:0000313" key="3">
    <source>
        <dbReference type="Proteomes" id="UP000006671"/>
    </source>
</evidence>
<dbReference type="OMA" id="PRMVICT"/>
<name>D2V1K5_NAEGR</name>